<feature type="region of interest" description="Disordered" evidence="1">
    <location>
        <begin position="81"/>
        <end position="105"/>
    </location>
</feature>
<evidence type="ECO:0000256" key="1">
    <source>
        <dbReference type="SAM" id="MobiDB-lite"/>
    </source>
</evidence>
<feature type="compositionally biased region" description="Polar residues" evidence="1">
    <location>
        <begin position="154"/>
        <end position="178"/>
    </location>
</feature>
<sequence length="688" mass="76851">MDRYSAPIGVNPQYQYQHQPQAQPRHHSNIQIAAAQARYTHNQSLPPYSSSPSYPPNHVASGYPNAQGNIGIHAYQHNQHALIPSHPPGPQQYIPSPANLSSRIPTSNPPNVLPLPIIHIPPSNPTNPQANRTLGGGNMGSSVSNPLPPDSGVQLDSRSPSESCNTIPIPNMGSSVSNPLPPDSGVQLDSRSPSESCNTIPIPPPPVPSLANSPPNSGIVSHGSTGTRTRRQTQKAQLTPDDVMKTFESKTLSELRDLQRTHIRYSRLNEDIKREAQDLYFEYQRKQHLLSLKYRCAFKALTKYLGQRCTRQQATRWNQFQKKNAQEAMHKTAIPLGQRNKEASTLYKQASQVTTDNNNRSQADNPTDPNDPNSDERDRFGRPSKSDDTLRKEVKAWAAGVQLKLKELSDSFGVEGFLVLALQDHQKPLFFQGGSFLGDEFLEALIEEGNPIRKFAIWTAGSLKKRSNKRSAAHLPTTDSSGSQPLTKKRKMAIAAFENRDVCLGKVALNHKHIAKELGKMYNEVQTGSNLKDTRGWPATNTVFRLARFNCKLVIHKNDRGLTLETMVDKPIKKMKIEQTWLVLRGLKNKWIELVEHQFDTLPPSTSLRKSKQNAAPHPSRASNLNEENNKGGQKGNDDDEDDDDDNDEDYEDDEDKDNDEDEDDDDEDDDDGDEDDDDDDDNNNEED</sequence>
<reference evidence="2 3" key="1">
    <citation type="submission" date="2017-11" db="EMBL/GenBank/DDBJ databases">
        <title>De novo assembly and phasing of dikaryotic genomes from two isolates of Puccinia coronata f. sp. avenae, the causal agent of oat crown rust.</title>
        <authorList>
            <person name="Miller M.E."/>
            <person name="Zhang Y."/>
            <person name="Omidvar V."/>
            <person name="Sperschneider J."/>
            <person name="Schwessinger B."/>
            <person name="Raley C."/>
            <person name="Palmer J.M."/>
            <person name="Garnica D."/>
            <person name="Upadhyaya N."/>
            <person name="Rathjen J."/>
            <person name="Taylor J.M."/>
            <person name="Park R.F."/>
            <person name="Dodds P.N."/>
            <person name="Hirsch C.D."/>
            <person name="Kianian S.F."/>
            <person name="Figueroa M."/>
        </authorList>
    </citation>
    <scope>NUCLEOTIDE SEQUENCE [LARGE SCALE GENOMIC DNA]</scope>
    <source>
        <strain evidence="2">12NC29</strain>
    </source>
</reference>
<accession>A0A2N5TR70</accession>
<dbReference type="OrthoDB" id="2506660at2759"/>
<dbReference type="Proteomes" id="UP000235388">
    <property type="component" value="Unassembled WGS sequence"/>
</dbReference>
<feature type="compositionally biased region" description="Polar residues" evidence="1">
    <location>
        <begin position="187"/>
        <end position="197"/>
    </location>
</feature>
<feature type="region of interest" description="Disordered" evidence="1">
    <location>
        <begin position="122"/>
        <end position="197"/>
    </location>
</feature>
<evidence type="ECO:0000313" key="2">
    <source>
        <dbReference type="EMBL" id="PLW27982.1"/>
    </source>
</evidence>
<dbReference type="EMBL" id="PGCJ01000462">
    <property type="protein sequence ID" value="PLW27982.1"/>
    <property type="molecule type" value="Genomic_DNA"/>
</dbReference>
<name>A0A2N5TR70_9BASI</name>
<feature type="compositionally biased region" description="Polar residues" evidence="1">
    <location>
        <begin position="477"/>
        <end position="486"/>
    </location>
</feature>
<evidence type="ECO:0000313" key="3">
    <source>
        <dbReference type="Proteomes" id="UP000235388"/>
    </source>
</evidence>
<feature type="region of interest" description="Disordered" evidence="1">
    <location>
        <begin position="468"/>
        <end position="487"/>
    </location>
</feature>
<gene>
    <name evidence="2" type="ORF">PCANC_23037</name>
</gene>
<keyword evidence="3" id="KW-1185">Reference proteome</keyword>
<feature type="compositionally biased region" description="Polar residues" evidence="1">
    <location>
        <begin position="347"/>
        <end position="363"/>
    </location>
</feature>
<protein>
    <submittedName>
        <fullName evidence="2">Uncharacterized protein</fullName>
    </submittedName>
</protein>
<feature type="compositionally biased region" description="Acidic residues" evidence="1">
    <location>
        <begin position="638"/>
        <end position="688"/>
    </location>
</feature>
<dbReference type="SUPFAM" id="SSF48371">
    <property type="entry name" value="ARM repeat"/>
    <property type="match status" value="1"/>
</dbReference>
<proteinExistence type="predicted"/>
<dbReference type="InterPro" id="IPR016024">
    <property type="entry name" value="ARM-type_fold"/>
</dbReference>
<feature type="region of interest" description="Disordered" evidence="1">
    <location>
        <begin position="602"/>
        <end position="688"/>
    </location>
</feature>
<feature type="region of interest" description="Disordered" evidence="1">
    <location>
        <begin position="347"/>
        <end position="389"/>
    </location>
</feature>
<comment type="caution">
    <text evidence="2">The sequence shown here is derived from an EMBL/GenBank/DDBJ whole genome shotgun (WGS) entry which is preliminary data.</text>
</comment>
<feature type="compositionally biased region" description="Basic and acidic residues" evidence="1">
    <location>
        <begin position="374"/>
        <end position="389"/>
    </location>
</feature>
<dbReference type="STRING" id="200324.A0A2N5TR70"/>
<dbReference type="AlphaFoldDB" id="A0A2N5TR70"/>
<feature type="region of interest" description="Disordered" evidence="1">
    <location>
        <begin position="211"/>
        <end position="238"/>
    </location>
</feature>
<organism evidence="2 3">
    <name type="scientific">Puccinia coronata f. sp. avenae</name>
    <dbReference type="NCBI Taxonomy" id="200324"/>
    <lineage>
        <taxon>Eukaryota</taxon>
        <taxon>Fungi</taxon>
        <taxon>Dikarya</taxon>
        <taxon>Basidiomycota</taxon>
        <taxon>Pucciniomycotina</taxon>
        <taxon>Pucciniomycetes</taxon>
        <taxon>Pucciniales</taxon>
        <taxon>Pucciniaceae</taxon>
        <taxon>Puccinia</taxon>
    </lineage>
</organism>